<dbReference type="SUPFAM" id="SSF52540">
    <property type="entry name" value="P-loop containing nucleoside triphosphate hydrolases"/>
    <property type="match status" value="1"/>
</dbReference>
<dbReference type="GO" id="GO:0003676">
    <property type="term" value="F:nucleic acid binding"/>
    <property type="evidence" value="ECO:0007669"/>
    <property type="project" value="InterPro"/>
</dbReference>
<dbReference type="Proteomes" id="UP000183376">
    <property type="component" value="Chromosome I"/>
</dbReference>
<dbReference type="EMBL" id="LT629701">
    <property type="protein sequence ID" value="SDN33525.1"/>
    <property type="molecule type" value="Genomic_DNA"/>
</dbReference>
<dbReference type="InterPro" id="IPR014001">
    <property type="entry name" value="Helicase_ATP-bd"/>
</dbReference>
<accession>A0A1H0AJI5</accession>
<evidence type="ECO:0000313" key="6">
    <source>
        <dbReference type="Proteomes" id="UP000183376"/>
    </source>
</evidence>
<evidence type="ECO:0000313" key="5">
    <source>
        <dbReference type="EMBL" id="SDN33525.1"/>
    </source>
</evidence>
<evidence type="ECO:0000259" key="3">
    <source>
        <dbReference type="PROSITE" id="PS51192"/>
    </source>
</evidence>
<keyword evidence="1" id="KW-0547">Nucleotide-binding</keyword>
<keyword evidence="2" id="KW-0067">ATP-binding</keyword>
<proteinExistence type="predicted"/>
<feature type="domain" description="Helicase C-terminal" evidence="4">
    <location>
        <begin position="302"/>
        <end position="455"/>
    </location>
</feature>
<dbReference type="InterPro" id="IPR055227">
    <property type="entry name" value="HRQ1_WHD"/>
</dbReference>
<evidence type="ECO:0000259" key="4">
    <source>
        <dbReference type="PROSITE" id="PS51194"/>
    </source>
</evidence>
<dbReference type="InterPro" id="IPR018973">
    <property type="entry name" value="MZB"/>
</dbReference>
<keyword evidence="5" id="KW-0347">Helicase</keyword>
<dbReference type="GO" id="GO:0005524">
    <property type="term" value="F:ATP binding"/>
    <property type="evidence" value="ECO:0007669"/>
    <property type="project" value="UniProtKB-KW"/>
</dbReference>
<evidence type="ECO:0000256" key="1">
    <source>
        <dbReference type="ARBA" id="ARBA00022741"/>
    </source>
</evidence>
<reference evidence="5 6" key="1">
    <citation type="submission" date="2016-10" db="EMBL/GenBank/DDBJ databases">
        <authorList>
            <person name="de Groot N.N."/>
        </authorList>
    </citation>
    <scope>NUCLEOTIDE SEQUENCE [LARGE SCALE GENOMIC DNA]</scope>
    <source>
        <strain evidence="5 6">DSM 44149</strain>
    </source>
</reference>
<sequence>MRGRTDGRQDIPGGASYRRLHGRDLLDQVVAGTGPDEHPLTHVASVPPRGAEFADWPDWVPGALVEALRGDGVQRPWRHQVEAAELARAGRNVVVATGTASGKSLAYQLPVLAALTEDERARALYLAPTKALGADQLRAVTAFGLPGIRAASFDGDTPRVERDWVRAHSRWIFTNPDMLHRGILPAHARWSGFFRRLTHVVIDECHAYRGVFGSHVALLLRRLRRVARRYGSDPVFVLASATAARPAESASLLTGTECQAVTEDGSPSGGRTVALWEPPLLEDLTGENGAPIRRSAGAEAARILADLVLQGARTLAFVRSRRGVELASLGARRILADVDPELARFVDSYRGGYLPEERRALERALLDGRLLGVATTSALELGVDISGLDAVLVAGWPGTLSSFWQQAGRAGRDGDEALVVFIARDDPLDTYLVHHPAALLSRPVEATVLDPANPYVLAPQLACAAAELPLTEECVAGFGPAARPVLDGLVADGVLRRRPTGWFWTDREGPHGTVDIRGSGGEQIAVVEGESGRLLGTVDPDSACATVHRGAVYLHRGESYVVDELDLEAGIALVHAEDPEWTTAPRTVVDISVVRTVEERRYSGGVSVCLGEVEVTSEVVGYLRKLPSGRILDQVPLDLPAQTLTTRAVWYTLSEELLRGSAPGGAGIEPARTPGALHAAEHAAIGLLPLFATCDRWDIGGVSTASHADTGEATVFVHDGHPGGAGFADRGHAAIVPWLAATREAIVSCECPAGCPSCVQSPKCGNGNEPLDKAGAVAVLDAVLAVVGSSRVEQADRSPSAPR</sequence>
<dbReference type="Pfam" id="PF00271">
    <property type="entry name" value="Helicase_C"/>
    <property type="match status" value="1"/>
</dbReference>
<dbReference type="CDD" id="cd18797">
    <property type="entry name" value="SF2_C_Hrq"/>
    <property type="match status" value="1"/>
</dbReference>
<dbReference type="InterPro" id="IPR022307">
    <property type="entry name" value="Helicase_put_actinobac"/>
</dbReference>
<dbReference type="FunFam" id="3.40.50.300:FF:001137">
    <property type="entry name" value="DEAD/DEAH box helicase"/>
    <property type="match status" value="1"/>
</dbReference>
<dbReference type="PANTHER" id="PTHR47957">
    <property type="entry name" value="ATP-DEPENDENT HELICASE HRQ1"/>
    <property type="match status" value="1"/>
</dbReference>
<keyword evidence="5" id="KW-0378">Hydrolase</keyword>
<keyword evidence="6" id="KW-1185">Reference proteome</keyword>
<dbReference type="Pfam" id="PF09369">
    <property type="entry name" value="MZB"/>
    <property type="match status" value="1"/>
</dbReference>
<dbReference type="Pfam" id="PF00270">
    <property type="entry name" value="DEAD"/>
    <property type="match status" value="1"/>
</dbReference>
<dbReference type="Gene3D" id="3.40.50.300">
    <property type="entry name" value="P-loop containing nucleotide triphosphate hydrolases"/>
    <property type="match status" value="2"/>
</dbReference>
<dbReference type="PROSITE" id="PS51192">
    <property type="entry name" value="HELICASE_ATP_BIND_1"/>
    <property type="match status" value="1"/>
</dbReference>
<dbReference type="AlphaFoldDB" id="A0A1H0AJI5"/>
<dbReference type="InterPro" id="IPR027417">
    <property type="entry name" value="P-loop_NTPase"/>
</dbReference>
<organism evidence="5 6">
    <name type="scientific">Allokutzneria albata</name>
    <name type="common">Kibdelosporangium albatum</name>
    <dbReference type="NCBI Taxonomy" id="211114"/>
    <lineage>
        <taxon>Bacteria</taxon>
        <taxon>Bacillati</taxon>
        <taxon>Actinomycetota</taxon>
        <taxon>Actinomycetes</taxon>
        <taxon>Pseudonocardiales</taxon>
        <taxon>Pseudonocardiaceae</taxon>
        <taxon>Allokutzneria</taxon>
    </lineage>
</organism>
<dbReference type="GO" id="GO:0006289">
    <property type="term" value="P:nucleotide-excision repair"/>
    <property type="evidence" value="ECO:0007669"/>
    <property type="project" value="TreeGrafter"/>
</dbReference>
<evidence type="ECO:0000256" key="2">
    <source>
        <dbReference type="ARBA" id="ARBA00022840"/>
    </source>
</evidence>
<dbReference type="Pfam" id="PF22982">
    <property type="entry name" value="WHD_HRQ1"/>
    <property type="match status" value="1"/>
</dbReference>
<dbReference type="eggNOG" id="COG1205">
    <property type="taxonomic scope" value="Bacteria"/>
</dbReference>
<name>A0A1H0AJI5_ALLAB</name>
<dbReference type="PANTHER" id="PTHR47957:SF3">
    <property type="entry name" value="ATP-DEPENDENT HELICASE HRQ1"/>
    <property type="match status" value="1"/>
</dbReference>
<dbReference type="SMART" id="SM00490">
    <property type="entry name" value="HELICc"/>
    <property type="match status" value="1"/>
</dbReference>
<dbReference type="STRING" id="211114.SAMN04489726_6112"/>
<dbReference type="NCBIfam" id="TIGR03817">
    <property type="entry name" value="DECH_helic"/>
    <property type="match status" value="1"/>
</dbReference>
<dbReference type="GO" id="GO:0036297">
    <property type="term" value="P:interstrand cross-link repair"/>
    <property type="evidence" value="ECO:0007669"/>
    <property type="project" value="TreeGrafter"/>
</dbReference>
<dbReference type="CDD" id="cd17923">
    <property type="entry name" value="DEXHc_Hrq1-like"/>
    <property type="match status" value="1"/>
</dbReference>
<dbReference type="InterPro" id="IPR011545">
    <property type="entry name" value="DEAD/DEAH_box_helicase_dom"/>
</dbReference>
<dbReference type="GO" id="GO:0043138">
    <property type="term" value="F:3'-5' DNA helicase activity"/>
    <property type="evidence" value="ECO:0007669"/>
    <property type="project" value="TreeGrafter"/>
</dbReference>
<dbReference type="PROSITE" id="PS51194">
    <property type="entry name" value="HELICASE_CTER"/>
    <property type="match status" value="1"/>
</dbReference>
<dbReference type="InterPro" id="IPR001650">
    <property type="entry name" value="Helicase_C-like"/>
</dbReference>
<feature type="domain" description="Helicase ATP-binding" evidence="3">
    <location>
        <begin position="84"/>
        <end position="261"/>
    </location>
</feature>
<protein>
    <submittedName>
        <fullName evidence="5">DEAD/DEAH box helicase domain-containing protein</fullName>
    </submittedName>
</protein>
<dbReference type="SMART" id="SM00487">
    <property type="entry name" value="DEXDc"/>
    <property type="match status" value="1"/>
</dbReference>
<gene>
    <name evidence="5" type="ORF">SAMN04489726_6112</name>
</gene>